<comment type="function">
    <text evidence="8">Negatively regulates transcription of bacterial ribonucleotide reductase nrd genes and operons by binding to NrdR-boxes.</text>
</comment>
<keyword evidence="5 8" id="KW-0805">Transcription regulation</keyword>
<accession>G4NMZ6</accession>
<evidence type="ECO:0000256" key="6">
    <source>
        <dbReference type="ARBA" id="ARBA00023125"/>
    </source>
</evidence>
<evidence type="ECO:0000313" key="11">
    <source>
        <dbReference type="Proteomes" id="UP000009287"/>
    </source>
</evidence>
<evidence type="ECO:0000256" key="8">
    <source>
        <dbReference type="HAMAP-Rule" id="MF_00440"/>
    </source>
</evidence>
<evidence type="ECO:0000256" key="5">
    <source>
        <dbReference type="ARBA" id="ARBA00023015"/>
    </source>
</evidence>
<evidence type="ECO:0000256" key="7">
    <source>
        <dbReference type="ARBA" id="ARBA00023163"/>
    </source>
</evidence>
<dbReference type="GO" id="GO:0003677">
    <property type="term" value="F:DNA binding"/>
    <property type="evidence" value="ECO:0007669"/>
    <property type="project" value="UniProtKB-KW"/>
</dbReference>
<name>G4NMZ6_CHLT4</name>
<keyword evidence="8" id="KW-0479">Metal-binding</keyword>
<gene>
    <name evidence="8" type="primary">nrdR</name>
    <name evidence="10" type="ordered locus">CTO_0441</name>
</gene>
<dbReference type="KEGG" id="cty:CTR_4051"/>
<keyword evidence="6 8" id="KW-0238">DNA-binding</keyword>
<comment type="similarity">
    <text evidence="8">Belongs to the NrdR family.</text>
</comment>
<protein>
    <recommendedName>
        <fullName evidence="8">Transcriptional repressor NrdR</fullName>
    </recommendedName>
</protein>
<dbReference type="InterPro" id="IPR055173">
    <property type="entry name" value="NrdR-like_N"/>
</dbReference>
<accession>H1ZNE2</accession>
<keyword evidence="4 8" id="KW-0067">ATP-binding</keyword>
<dbReference type="PANTHER" id="PTHR30455">
    <property type="entry name" value="TRANSCRIPTIONAL REPRESSOR NRDR"/>
    <property type="match status" value="1"/>
</dbReference>
<comment type="cofactor">
    <cofactor evidence="8">
        <name>Zn(2+)</name>
        <dbReference type="ChEBI" id="CHEBI:29105"/>
    </cofactor>
    <text evidence="8">Binds 1 zinc ion.</text>
</comment>
<keyword evidence="8" id="KW-0862">Zinc</keyword>
<dbReference type="Proteomes" id="UP000009287">
    <property type="component" value="Chromosome"/>
</dbReference>
<sequence>MLCPFCNHGELKVIDSRNAPESNAIKRRRECLRCSQRFTTFETVELTVQVLKRDGRYENFQESKLVNGLKAASSHTRIGQEQVQAIASNIKQDLLGKQNREISTKEIGELVMKYLKKADMIAYIRFACVYRRFKDVGELMEVLLSATPDGEKQT</sequence>
<evidence type="ECO:0000256" key="2">
    <source>
        <dbReference type="ARBA" id="ARBA00022741"/>
    </source>
</evidence>
<dbReference type="NCBIfam" id="TIGR00244">
    <property type="entry name" value="transcriptional regulator NrdR"/>
    <property type="match status" value="1"/>
</dbReference>
<keyword evidence="7 8" id="KW-0804">Transcription</keyword>
<dbReference type="HAMAP" id="MF_00440">
    <property type="entry name" value="NrdR"/>
    <property type="match status" value="1"/>
</dbReference>
<dbReference type="Pfam" id="PF03477">
    <property type="entry name" value="ATP-cone"/>
    <property type="match status" value="1"/>
</dbReference>
<dbReference type="EMBL" id="CP002401">
    <property type="protein sequence ID" value="AEP35260.1"/>
    <property type="molecule type" value="Genomic_DNA"/>
</dbReference>
<keyword evidence="3 8" id="KW-0863">Zinc-finger</keyword>
<dbReference type="KEGG" id="cra:CTO_0441"/>
<dbReference type="RefSeq" id="WP_009871758.1">
    <property type="nucleotide sequence ID" value="NC_016798.1"/>
</dbReference>
<dbReference type="PANTHER" id="PTHR30455:SF2">
    <property type="entry name" value="TRANSCRIPTIONAL REPRESSOR NRDR"/>
    <property type="match status" value="1"/>
</dbReference>
<dbReference type="AlphaFoldDB" id="G4NMZ6"/>
<proteinExistence type="inferred from homology"/>
<organism evidence="10 11">
    <name type="scientific">Chlamydia trachomatis serovar A (strain A2497)</name>
    <dbReference type="NCBI Taxonomy" id="580047"/>
    <lineage>
        <taxon>Bacteria</taxon>
        <taxon>Pseudomonadati</taxon>
        <taxon>Chlamydiota</taxon>
        <taxon>Chlamydiia</taxon>
        <taxon>Chlamydiales</taxon>
        <taxon>Chlamydiaceae</taxon>
        <taxon>Chlamydia/Chlamydophila group</taxon>
        <taxon>Chlamydia</taxon>
    </lineage>
</organism>
<feature type="domain" description="ATP-cone" evidence="9">
    <location>
        <begin position="48"/>
        <end position="138"/>
    </location>
</feature>
<dbReference type="GO" id="GO:0005524">
    <property type="term" value="F:ATP binding"/>
    <property type="evidence" value="ECO:0007669"/>
    <property type="project" value="UniProtKB-UniRule"/>
</dbReference>
<dbReference type="InterPro" id="IPR005144">
    <property type="entry name" value="ATP-cone_dom"/>
</dbReference>
<evidence type="ECO:0000256" key="3">
    <source>
        <dbReference type="ARBA" id="ARBA00022771"/>
    </source>
</evidence>
<dbReference type="PROSITE" id="PS51161">
    <property type="entry name" value="ATP_CONE"/>
    <property type="match status" value="1"/>
</dbReference>
<reference evidence="10 11" key="1">
    <citation type="journal article" date="2011" name="J. Exp. Med.">
        <title>A live-attenuated chlamydial vaccine protects against trachoma in nonhuman primates.</title>
        <authorList>
            <person name="Kari L."/>
            <person name="Whitmire W.M."/>
            <person name="Olivares-Zavaleta N."/>
            <person name="Goheen M.M."/>
            <person name="Taylor L.D."/>
            <person name="Carlson J.H."/>
            <person name="Sturdevant G.L."/>
            <person name="Lu C."/>
            <person name="Bakios L.E."/>
            <person name="Randall L.B."/>
            <person name="Parnell M.J."/>
            <person name="Zhong G."/>
            <person name="Caldwell H.D."/>
        </authorList>
    </citation>
    <scope>NUCLEOTIDE SEQUENCE [LARGE SCALE GENOMIC DNA]</scope>
    <source>
        <strain evidence="10 11">A2497</strain>
    </source>
</reference>
<dbReference type="SMR" id="G4NMZ6"/>
<keyword evidence="2 8" id="KW-0547">Nucleotide-binding</keyword>
<dbReference type="GO" id="GO:0008270">
    <property type="term" value="F:zinc ion binding"/>
    <property type="evidence" value="ECO:0007669"/>
    <property type="project" value="UniProtKB-UniRule"/>
</dbReference>
<evidence type="ECO:0000256" key="4">
    <source>
        <dbReference type="ARBA" id="ARBA00022840"/>
    </source>
</evidence>
<dbReference type="PATRIC" id="fig|580047.4.peg.450"/>
<evidence type="ECO:0000256" key="1">
    <source>
        <dbReference type="ARBA" id="ARBA00022491"/>
    </source>
</evidence>
<dbReference type="InterPro" id="IPR003796">
    <property type="entry name" value="RNR_NrdR-like"/>
</dbReference>
<evidence type="ECO:0000259" key="9">
    <source>
        <dbReference type="PROSITE" id="PS51161"/>
    </source>
</evidence>
<feature type="zinc finger region" evidence="8">
    <location>
        <begin position="3"/>
        <end position="34"/>
    </location>
</feature>
<keyword evidence="1 8" id="KW-0678">Repressor</keyword>
<dbReference type="GO" id="GO:0045892">
    <property type="term" value="P:negative regulation of DNA-templated transcription"/>
    <property type="evidence" value="ECO:0007669"/>
    <property type="project" value="UniProtKB-UniRule"/>
</dbReference>
<evidence type="ECO:0000313" key="10">
    <source>
        <dbReference type="EMBL" id="AEP35260.1"/>
    </source>
</evidence>
<dbReference type="Pfam" id="PF22811">
    <property type="entry name" value="Zn_ribbon_NrdR"/>
    <property type="match status" value="1"/>
</dbReference>